<dbReference type="EMBL" id="CP016908">
    <property type="protein sequence ID" value="APS00484.1"/>
    <property type="molecule type" value="Genomic_DNA"/>
</dbReference>
<dbReference type="KEGG" id="pabo:BCY86_07195"/>
<dbReference type="AlphaFoldDB" id="A0A1L6MY57"/>
<organism evidence="1 2">
    <name type="scientific">Pajaroellobacter abortibovis</name>
    <dbReference type="NCBI Taxonomy" id="1882918"/>
    <lineage>
        <taxon>Bacteria</taxon>
        <taxon>Pseudomonadati</taxon>
        <taxon>Myxococcota</taxon>
        <taxon>Polyangia</taxon>
        <taxon>Polyangiales</taxon>
        <taxon>Polyangiaceae</taxon>
    </lineage>
</organism>
<name>A0A1L6MY57_9BACT</name>
<evidence type="ECO:0000313" key="1">
    <source>
        <dbReference type="EMBL" id="APS00484.1"/>
    </source>
</evidence>
<dbReference type="Proteomes" id="UP000185544">
    <property type="component" value="Chromosome"/>
</dbReference>
<accession>A0A1L6MY57</accession>
<dbReference type="STRING" id="1882918.BCY86_07195"/>
<reference evidence="1 2" key="1">
    <citation type="submission" date="2016-08" db="EMBL/GenBank/DDBJ databases">
        <title>Identification and validation of antigenic proteins from Pajaroellobacter abortibovis using de-novo genome sequence assembly and reverse vaccinology.</title>
        <authorList>
            <person name="Welly B.T."/>
            <person name="Miller M.R."/>
            <person name="Stott J.L."/>
            <person name="Blanchard M.T."/>
            <person name="Islas-Trejo A.D."/>
            <person name="O'Rourke S.M."/>
            <person name="Young A.E."/>
            <person name="Medrano J.F."/>
            <person name="Van Eenennaam A.L."/>
        </authorList>
    </citation>
    <scope>NUCLEOTIDE SEQUENCE [LARGE SCALE GENOMIC DNA]</scope>
    <source>
        <strain evidence="1 2">BTF92-0548A/99-0131</strain>
    </source>
</reference>
<keyword evidence="2" id="KW-1185">Reference proteome</keyword>
<sequence>MIIKGSITSCIAFRLSFSSSLWEERGGRVDQKANKWLFSSLGCGLLPGCGVETNEWESQRA</sequence>
<proteinExistence type="predicted"/>
<protein>
    <submittedName>
        <fullName evidence="1">Uncharacterized protein</fullName>
    </submittedName>
</protein>
<gene>
    <name evidence="1" type="ORF">BCY86_07195</name>
</gene>
<evidence type="ECO:0000313" key="2">
    <source>
        <dbReference type="Proteomes" id="UP000185544"/>
    </source>
</evidence>